<keyword evidence="4" id="KW-1185">Reference proteome</keyword>
<sequence length="501" mass="57250">MSTHLRLRTSFRLILPRRPYSSKPHLEPKSEDAKRILKDIEALELKDPRQLFADEIFSREYDAESEAIKEEAWSDLPLSPIMDLKVWRRRLKGQRKLGKPHPSQMTEEELKLMRNPYANALATNVRQDSYYRRTMPSFFLQKLHPFNHPETKEPWILPVGIRSADKSKVLTGVSKYMGLNYNMTEFLKTRRWKKLLDGRFVTNAIWRVEMSDFILKQLRNRVYEEVAKSQRWIMSANKNGGKWEDMNIGCILVWENGDPEFQAANKDSSELSSKGASKVPDTVSNEVMDDISSLGESLGDVGEQQEGLGVKQEDLEERLEEQQEDLEGQEDQEAVVVTKTTGNRPWYFRRGRPASEVPSDVRFGVVRILVNIKGNIVPSYNMHLLFGREKAAELKKQLKIEDTVRRNVLLVSTRTMKPQTWLWKLAGYMRQETLTPLFKEMDALSDNPQAIDIKSLDIDGLGIENGNVDKSPARDGPSPTVVESSSKNGSLASGIEPSAAN</sequence>
<feature type="region of interest" description="Disordered" evidence="2">
    <location>
        <begin position="263"/>
        <end position="284"/>
    </location>
</feature>
<protein>
    <submittedName>
        <fullName evidence="3">Uncharacterized protein</fullName>
    </submittedName>
</protein>
<organism evidence="3 4">
    <name type="scientific">Orbilia ellipsospora</name>
    <dbReference type="NCBI Taxonomy" id="2528407"/>
    <lineage>
        <taxon>Eukaryota</taxon>
        <taxon>Fungi</taxon>
        <taxon>Dikarya</taxon>
        <taxon>Ascomycota</taxon>
        <taxon>Pezizomycotina</taxon>
        <taxon>Orbiliomycetes</taxon>
        <taxon>Orbiliales</taxon>
        <taxon>Orbiliaceae</taxon>
        <taxon>Orbilia</taxon>
    </lineage>
</organism>
<reference evidence="3 4" key="1">
    <citation type="submission" date="2019-10" db="EMBL/GenBank/DDBJ databases">
        <authorList>
            <person name="Palmer J.M."/>
        </authorList>
    </citation>
    <scope>NUCLEOTIDE SEQUENCE [LARGE SCALE GENOMIC DNA]</scope>
    <source>
        <strain evidence="3 4">TWF694</strain>
    </source>
</reference>
<feature type="coiled-coil region" evidence="1">
    <location>
        <begin position="305"/>
        <end position="332"/>
    </location>
</feature>
<evidence type="ECO:0000313" key="3">
    <source>
        <dbReference type="EMBL" id="KAK6537843.1"/>
    </source>
</evidence>
<feature type="region of interest" description="Disordered" evidence="2">
    <location>
        <begin position="464"/>
        <end position="501"/>
    </location>
</feature>
<feature type="compositionally biased region" description="Polar residues" evidence="2">
    <location>
        <begin position="481"/>
        <end position="491"/>
    </location>
</feature>
<name>A0AAV9XD51_9PEZI</name>
<evidence type="ECO:0000256" key="2">
    <source>
        <dbReference type="SAM" id="MobiDB-lite"/>
    </source>
</evidence>
<evidence type="ECO:0000313" key="4">
    <source>
        <dbReference type="Proteomes" id="UP001365542"/>
    </source>
</evidence>
<proteinExistence type="predicted"/>
<evidence type="ECO:0000256" key="1">
    <source>
        <dbReference type="SAM" id="Coils"/>
    </source>
</evidence>
<comment type="caution">
    <text evidence="3">The sequence shown here is derived from an EMBL/GenBank/DDBJ whole genome shotgun (WGS) entry which is preliminary data.</text>
</comment>
<dbReference type="EMBL" id="JAVHJO010000008">
    <property type="protein sequence ID" value="KAK6537843.1"/>
    <property type="molecule type" value="Genomic_DNA"/>
</dbReference>
<keyword evidence="1" id="KW-0175">Coiled coil</keyword>
<gene>
    <name evidence="3" type="ORF">TWF694_010745</name>
</gene>
<dbReference type="Proteomes" id="UP001365542">
    <property type="component" value="Unassembled WGS sequence"/>
</dbReference>
<dbReference type="AlphaFoldDB" id="A0AAV9XD51"/>
<accession>A0AAV9XD51</accession>